<evidence type="ECO:0000313" key="2">
    <source>
        <dbReference type="EMBL" id="OIP64575.1"/>
    </source>
</evidence>
<dbReference type="EMBL" id="MNYX01000074">
    <property type="protein sequence ID" value="OIP64575.1"/>
    <property type="molecule type" value="Genomic_DNA"/>
</dbReference>
<feature type="transmembrane region" description="Helical" evidence="1">
    <location>
        <begin position="67"/>
        <end position="87"/>
    </location>
</feature>
<name>A0A1J5G7F9_9BACT</name>
<dbReference type="Proteomes" id="UP000182059">
    <property type="component" value="Unassembled WGS sequence"/>
</dbReference>
<protein>
    <recommendedName>
        <fullName evidence="4">DUF11 domain-containing protein</fullName>
    </recommendedName>
</protein>
<keyword evidence="1" id="KW-1133">Transmembrane helix</keyword>
<evidence type="ECO:0000256" key="1">
    <source>
        <dbReference type="SAM" id="Phobius"/>
    </source>
</evidence>
<dbReference type="AlphaFoldDB" id="A0A1J5G7F9"/>
<comment type="caution">
    <text evidence="2">The sequence shown here is derived from an EMBL/GenBank/DDBJ whole genome shotgun (WGS) entry which is preliminary data.</text>
</comment>
<evidence type="ECO:0000313" key="3">
    <source>
        <dbReference type="Proteomes" id="UP000182059"/>
    </source>
</evidence>
<accession>A0A1J5G7F9</accession>
<sequence length="636" mass="69887">MPDDVKSKISELEKDLYSKDFKQHRVEDILTHKEAIAGPSWDKEADEASLRETEITSANRHQLMKKFVKYSVLFFLLSTVVAVFIWWRGSNIVSGENILIDIVAPVAVSGGEPFETRFTITNNNKVSIESATLFVEYPPGFYSVPNRVDIPRISKKLGGIAPEQSISETVNTMLYGEENTSKVAQVVLEYRMAGSNATIKKTTIYSIKISSSPVNVKLSVPKEVSSGQEVELSIEVGSNSKDSTGAILIYATFPRGFNFISASPAPTYGENVWRVVDLSPQEKRTIKIRGSIEGQENEEKVTKILVGTEDTKDERFVGIVYNSATESSTITKPFLALDVAINNSKSQDNVVSLGKGVRVDVFWQSNNPTKFTDAVIEVKLNGVALDRYSIYASGGGYYRSIDNTIVWDKSGSKDLAVIDPVSRGTVSFSFSPVALGIGADSLIKNPQIVFEVRARANKISDLSYNEIVSTFMSRSVKFETDLRVYAKGMFFSGPFQNIGPIPPQADKETTYTISLSVRNSSNNVSNAVAKTTLPIYVKWLGKIDPEGEDISFNDSTGEVTWNVGRVLSGGTRDAAFQISFVPSVSHINRSPLLTGDITISAMDDFTKTEVMDKKPALTTYITGDPQFNPNDANVVQ</sequence>
<proteinExistence type="predicted"/>
<gene>
    <name evidence="2" type="ORF">AUK15_03175</name>
</gene>
<keyword evidence="1" id="KW-0472">Membrane</keyword>
<evidence type="ECO:0008006" key="4">
    <source>
        <dbReference type="Google" id="ProtNLM"/>
    </source>
</evidence>
<organism evidence="2 3">
    <name type="scientific">Candidatus Nomurabacteria bacterium CG2_30_43_9</name>
    <dbReference type="NCBI Taxonomy" id="1805283"/>
    <lineage>
        <taxon>Bacteria</taxon>
        <taxon>Candidatus Nomuraibacteriota</taxon>
    </lineage>
</organism>
<reference evidence="2 3" key="1">
    <citation type="journal article" date="2016" name="Environ. Microbiol.">
        <title>Genomic resolution of a cold subsurface aquifer community provides metabolic insights for novel microbes adapted to high CO concentrations.</title>
        <authorList>
            <person name="Probst A.J."/>
            <person name="Castelle C.J."/>
            <person name="Singh A."/>
            <person name="Brown C.T."/>
            <person name="Anantharaman K."/>
            <person name="Sharon I."/>
            <person name="Hug L.A."/>
            <person name="Burstein D."/>
            <person name="Emerson J.B."/>
            <person name="Thomas B.C."/>
            <person name="Banfield J.F."/>
        </authorList>
    </citation>
    <scope>NUCLEOTIDE SEQUENCE [LARGE SCALE GENOMIC DNA]</scope>
    <source>
        <strain evidence="2">CG2_30_43_9</strain>
    </source>
</reference>
<keyword evidence="1" id="KW-0812">Transmembrane</keyword>